<dbReference type="EMBL" id="GGEC01075028">
    <property type="protein sequence ID" value="MBX55512.1"/>
    <property type="molecule type" value="Transcribed_RNA"/>
</dbReference>
<sequence length="43" mass="5301">MEISSRCFMQIFEHVRCRISLDDYNDLLTSRIYMVYLLHQFGR</sequence>
<protein>
    <submittedName>
        <fullName evidence="1">Uncharacterized protein</fullName>
    </submittedName>
</protein>
<proteinExistence type="predicted"/>
<organism evidence="1">
    <name type="scientific">Rhizophora mucronata</name>
    <name type="common">Asiatic mangrove</name>
    <dbReference type="NCBI Taxonomy" id="61149"/>
    <lineage>
        <taxon>Eukaryota</taxon>
        <taxon>Viridiplantae</taxon>
        <taxon>Streptophyta</taxon>
        <taxon>Embryophyta</taxon>
        <taxon>Tracheophyta</taxon>
        <taxon>Spermatophyta</taxon>
        <taxon>Magnoliopsida</taxon>
        <taxon>eudicotyledons</taxon>
        <taxon>Gunneridae</taxon>
        <taxon>Pentapetalae</taxon>
        <taxon>rosids</taxon>
        <taxon>fabids</taxon>
        <taxon>Malpighiales</taxon>
        <taxon>Rhizophoraceae</taxon>
        <taxon>Rhizophora</taxon>
    </lineage>
</organism>
<reference evidence="1" key="1">
    <citation type="submission" date="2018-02" db="EMBL/GenBank/DDBJ databases">
        <title>Rhizophora mucronata_Transcriptome.</title>
        <authorList>
            <person name="Meera S.P."/>
            <person name="Sreeshan A."/>
            <person name="Augustine A."/>
        </authorList>
    </citation>
    <scope>NUCLEOTIDE SEQUENCE</scope>
    <source>
        <tissue evidence="1">Leaf</tissue>
    </source>
</reference>
<dbReference type="AlphaFoldDB" id="A0A2P2PLA3"/>
<accession>A0A2P2PLA3</accession>
<name>A0A2P2PLA3_RHIMU</name>
<evidence type="ECO:0000313" key="1">
    <source>
        <dbReference type="EMBL" id="MBX55512.1"/>
    </source>
</evidence>